<name>A0A927WEV1_9CLOT</name>
<proteinExistence type="predicted"/>
<evidence type="ECO:0000313" key="1">
    <source>
        <dbReference type="EMBL" id="MBE6061855.1"/>
    </source>
</evidence>
<reference evidence="1" key="1">
    <citation type="submission" date="2019-04" db="EMBL/GenBank/DDBJ databases">
        <title>Evolution of Biomass-Degrading Anaerobic Consortia Revealed by Metagenomics.</title>
        <authorList>
            <person name="Peng X."/>
        </authorList>
    </citation>
    <scope>NUCLEOTIDE SEQUENCE</scope>
    <source>
        <strain evidence="1">SIG254</strain>
    </source>
</reference>
<dbReference type="AlphaFoldDB" id="A0A927WEV1"/>
<accession>A0A927WEV1</accession>
<dbReference type="Proteomes" id="UP000768462">
    <property type="component" value="Unassembled WGS sequence"/>
</dbReference>
<dbReference type="EMBL" id="SVCM01000205">
    <property type="protein sequence ID" value="MBE6061855.1"/>
    <property type="molecule type" value="Genomic_DNA"/>
</dbReference>
<evidence type="ECO:0000313" key="2">
    <source>
        <dbReference type="Proteomes" id="UP000768462"/>
    </source>
</evidence>
<gene>
    <name evidence="1" type="ORF">E7215_17085</name>
</gene>
<sequence>MSLKKELIMDFSLLPNFQVLEKNRIYLATAMGLISGRVPSEEETEDKTNPIMAFAQICHNTTNTYRAELSLSETDKLPGDEGYIFLVDVEIKSQNLTYKMPFMTIFFDQIIGISIGNA</sequence>
<organism evidence="1 2">
    <name type="scientific">Clostridium sulfidigenes</name>
    <dbReference type="NCBI Taxonomy" id="318464"/>
    <lineage>
        <taxon>Bacteria</taxon>
        <taxon>Bacillati</taxon>
        <taxon>Bacillota</taxon>
        <taxon>Clostridia</taxon>
        <taxon>Eubacteriales</taxon>
        <taxon>Clostridiaceae</taxon>
        <taxon>Clostridium</taxon>
    </lineage>
</organism>
<protein>
    <submittedName>
        <fullName evidence="1">Uncharacterized protein</fullName>
    </submittedName>
</protein>
<comment type="caution">
    <text evidence="1">The sequence shown here is derived from an EMBL/GenBank/DDBJ whole genome shotgun (WGS) entry which is preliminary data.</text>
</comment>